<feature type="region of interest" description="Disordered" evidence="5">
    <location>
        <begin position="470"/>
        <end position="499"/>
    </location>
</feature>
<dbReference type="InterPro" id="IPR036322">
    <property type="entry name" value="WD40_repeat_dom_sf"/>
</dbReference>
<dbReference type="Gene3D" id="2.130.10.10">
    <property type="entry name" value="YVTN repeat-like/Quinoprotein amine dehydrogenase"/>
    <property type="match status" value="2"/>
</dbReference>
<evidence type="ECO:0000256" key="4">
    <source>
        <dbReference type="PROSITE-ProRule" id="PRU00221"/>
    </source>
</evidence>
<feature type="region of interest" description="Disordered" evidence="5">
    <location>
        <begin position="195"/>
        <end position="220"/>
    </location>
</feature>
<dbReference type="GO" id="GO:0007095">
    <property type="term" value="P:mitotic G2 DNA damage checkpoint signaling"/>
    <property type="evidence" value="ECO:0007669"/>
    <property type="project" value="TreeGrafter"/>
</dbReference>
<comment type="similarity">
    <text evidence="3">Belongs to the WD repeat cdt2 family.</text>
</comment>
<dbReference type="SMART" id="SM00320">
    <property type="entry name" value="WD40"/>
    <property type="match status" value="6"/>
</dbReference>
<evidence type="ECO:0000256" key="3">
    <source>
        <dbReference type="ARBA" id="ARBA00038344"/>
    </source>
</evidence>
<proteinExistence type="inferred from homology"/>
<dbReference type="PANTHER" id="PTHR22852:SF0">
    <property type="entry name" value="DENTICLELESS PROTEIN HOMOLOG"/>
    <property type="match status" value="1"/>
</dbReference>
<dbReference type="SUPFAM" id="SSF50978">
    <property type="entry name" value="WD40 repeat-like"/>
    <property type="match status" value="1"/>
</dbReference>
<dbReference type="GO" id="GO:0030674">
    <property type="term" value="F:protein-macromolecule adaptor activity"/>
    <property type="evidence" value="ECO:0007669"/>
    <property type="project" value="TreeGrafter"/>
</dbReference>
<keyword evidence="2" id="KW-0833">Ubl conjugation pathway</keyword>
<accession>A0AAD4R421</accession>
<feature type="compositionally biased region" description="Polar residues" evidence="5">
    <location>
        <begin position="211"/>
        <end position="220"/>
    </location>
</feature>
<comment type="caution">
    <text evidence="6">The sequence shown here is derived from an EMBL/GenBank/DDBJ whole genome shotgun (WGS) entry which is preliminary data.</text>
</comment>
<evidence type="ECO:0000256" key="5">
    <source>
        <dbReference type="SAM" id="MobiDB-lite"/>
    </source>
</evidence>
<gene>
    <name evidence="6" type="ORF">DdX_05021</name>
</gene>
<reference evidence="6" key="1">
    <citation type="submission" date="2022-01" db="EMBL/GenBank/DDBJ databases">
        <title>Genome Sequence Resource for Two Populations of Ditylenchus destructor, the Migratory Endoparasitic Phytonematode.</title>
        <authorList>
            <person name="Zhang H."/>
            <person name="Lin R."/>
            <person name="Xie B."/>
        </authorList>
    </citation>
    <scope>NUCLEOTIDE SEQUENCE</scope>
    <source>
        <strain evidence="6">BazhouSP</strain>
    </source>
</reference>
<sequence>MDYPVRGRQTQNMMGRSNRVPDQHILNYASYETSNAVQWVSCRFSTHKNEEHVMALGDEEGFVTIANARLTSDHEKFMENAYNFKADSSVIMDMCFMPSKENQLITLSGSSQGQVRVWDIHDQKPTCTASFVGHEQSARAISVWPKNPYCFLTGSRDGNVFAWDTRMSTEKLVIGNRLTPCYRPHRKFMHAHADKVENTPKKGKRRMSPHRSASTPKKANSLSPALTSVIYIDDNYFLSASNSSRSGIRLWDLRYQHSSSPVLTLNVPQNSSRDTGITSLSVDRFGSSVFAACTDNSIYEYSLWDKSTSPVRCYTGTTINSIYVQCAASPTSDHLACGSSLGFTLIWDLQELRKYRQDDWPMFKKKAMYLPKPKFKFGGHKSYVSTCTWSSNGRYLATMDLDQLRVWDCLGFVETSRRGTTEEVSTKPDFPFLLDPPAPEETIENRCKTPETPRTPSACRLSIVTDRMSTTPLQNKTNITPKSGSMKRRTLENYWTKTD</sequence>
<dbReference type="GO" id="GO:0005634">
    <property type="term" value="C:nucleus"/>
    <property type="evidence" value="ECO:0007669"/>
    <property type="project" value="TreeGrafter"/>
</dbReference>
<comment type="pathway">
    <text evidence="1">Protein modification; protein ubiquitination.</text>
</comment>
<feature type="compositionally biased region" description="Polar residues" evidence="5">
    <location>
        <begin position="470"/>
        <end position="483"/>
    </location>
</feature>
<evidence type="ECO:0000313" key="7">
    <source>
        <dbReference type="Proteomes" id="UP001201812"/>
    </source>
</evidence>
<feature type="repeat" description="WD" evidence="4">
    <location>
        <begin position="131"/>
        <end position="173"/>
    </location>
</feature>
<evidence type="ECO:0000256" key="2">
    <source>
        <dbReference type="ARBA" id="ARBA00022786"/>
    </source>
</evidence>
<dbReference type="InterPro" id="IPR051865">
    <property type="entry name" value="WD-repeat_CDT2_adapter"/>
</dbReference>
<protein>
    <submittedName>
        <fullName evidence="6">Denticleless protein like protein</fullName>
    </submittedName>
</protein>
<name>A0AAD4R421_9BILA</name>
<dbReference type="PANTHER" id="PTHR22852">
    <property type="entry name" value="LETHAL 2 DENTICLELESS PROTEIN RETINOIC ACID-REGULATED NUCLEAR MATRIX-ASSOCIATED PROTEIN"/>
    <property type="match status" value="1"/>
</dbReference>
<keyword evidence="7" id="KW-1185">Reference proteome</keyword>
<keyword evidence="4" id="KW-0853">WD repeat</keyword>
<dbReference type="AlphaFoldDB" id="A0AAD4R421"/>
<dbReference type="PROSITE" id="PS50082">
    <property type="entry name" value="WD_REPEATS_2"/>
    <property type="match status" value="1"/>
</dbReference>
<dbReference type="EMBL" id="JAKKPZ010000005">
    <property type="protein sequence ID" value="KAI1720775.1"/>
    <property type="molecule type" value="Genomic_DNA"/>
</dbReference>
<evidence type="ECO:0000313" key="6">
    <source>
        <dbReference type="EMBL" id="KAI1720775.1"/>
    </source>
</evidence>
<dbReference type="InterPro" id="IPR001680">
    <property type="entry name" value="WD40_rpt"/>
</dbReference>
<dbReference type="Proteomes" id="UP001201812">
    <property type="component" value="Unassembled WGS sequence"/>
</dbReference>
<evidence type="ECO:0000256" key="1">
    <source>
        <dbReference type="ARBA" id="ARBA00004906"/>
    </source>
</evidence>
<dbReference type="InterPro" id="IPR015943">
    <property type="entry name" value="WD40/YVTN_repeat-like_dom_sf"/>
</dbReference>
<dbReference type="GO" id="GO:0043161">
    <property type="term" value="P:proteasome-mediated ubiquitin-dependent protein catabolic process"/>
    <property type="evidence" value="ECO:0007669"/>
    <property type="project" value="TreeGrafter"/>
</dbReference>
<organism evidence="6 7">
    <name type="scientific">Ditylenchus destructor</name>
    <dbReference type="NCBI Taxonomy" id="166010"/>
    <lineage>
        <taxon>Eukaryota</taxon>
        <taxon>Metazoa</taxon>
        <taxon>Ecdysozoa</taxon>
        <taxon>Nematoda</taxon>
        <taxon>Chromadorea</taxon>
        <taxon>Rhabditida</taxon>
        <taxon>Tylenchina</taxon>
        <taxon>Tylenchomorpha</taxon>
        <taxon>Sphaerularioidea</taxon>
        <taxon>Anguinidae</taxon>
        <taxon>Anguininae</taxon>
        <taxon>Ditylenchus</taxon>
    </lineage>
</organism>
<dbReference type="Pfam" id="PF00400">
    <property type="entry name" value="WD40"/>
    <property type="match status" value="3"/>
</dbReference>